<dbReference type="Pfam" id="PF02784">
    <property type="entry name" value="Orn_Arg_deC_N"/>
    <property type="match status" value="1"/>
</dbReference>
<dbReference type="PANTHER" id="PTHR43727:SF2">
    <property type="entry name" value="GROUP IV DECARBOXYLASE"/>
    <property type="match status" value="1"/>
</dbReference>
<organism evidence="10 11">
    <name type="scientific">Sulfobacillus benefaciens</name>
    <dbReference type="NCBI Taxonomy" id="453960"/>
    <lineage>
        <taxon>Bacteria</taxon>
        <taxon>Bacillati</taxon>
        <taxon>Bacillota</taxon>
        <taxon>Clostridia</taxon>
        <taxon>Eubacteriales</taxon>
        <taxon>Clostridiales Family XVII. Incertae Sedis</taxon>
        <taxon>Sulfobacillus</taxon>
    </lineage>
</organism>
<feature type="binding site" evidence="5">
    <location>
        <position position="359"/>
    </location>
    <ligand>
        <name>substrate</name>
    </ligand>
</feature>
<dbReference type="SUPFAM" id="SSF50621">
    <property type="entry name" value="Alanine racemase C-terminal domain-like"/>
    <property type="match status" value="1"/>
</dbReference>
<feature type="binding site" evidence="5">
    <location>
        <position position="247"/>
    </location>
    <ligand>
        <name>pyridoxal 5'-phosphate</name>
        <dbReference type="ChEBI" id="CHEBI:597326"/>
    </ligand>
</feature>
<keyword evidence="4 5" id="KW-0456">Lyase</keyword>
<reference evidence="10 11" key="1">
    <citation type="journal article" date="2014" name="BMC Genomics">
        <title>Comparison of environmental and isolate Sulfobacillus genomes reveals diverse carbon, sulfur, nitrogen, and hydrogen metabolisms.</title>
        <authorList>
            <person name="Justice N.B."/>
            <person name="Norman A."/>
            <person name="Brown C.T."/>
            <person name="Singh A."/>
            <person name="Thomas B.C."/>
            <person name="Banfield J.F."/>
        </authorList>
    </citation>
    <scope>NUCLEOTIDE SEQUENCE [LARGE SCALE GENOMIC DNA]</scope>
    <source>
        <strain evidence="10">AMDSBA1</strain>
    </source>
</reference>
<dbReference type="PROSITE" id="PS00879">
    <property type="entry name" value="ODR_DC_2_2"/>
    <property type="match status" value="1"/>
</dbReference>
<dbReference type="InterPro" id="IPR002986">
    <property type="entry name" value="DAP_deCOOHase_LysA"/>
</dbReference>
<keyword evidence="2 5" id="KW-0210">Decarboxylase</keyword>
<evidence type="ECO:0000313" key="10">
    <source>
        <dbReference type="EMBL" id="PSR31778.1"/>
    </source>
</evidence>
<dbReference type="CDD" id="cd06828">
    <property type="entry name" value="PLPDE_III_DapDC"/>
    <property type="match status" value="1"/>
</dbReference>
<dbReference type="InterPro" id="IPR022653">
    <property type="entry name" value="De-COase2_pyr-phos_BS"/>
</dbReference>
<evidence type="ECO:0000256" key="3">
    <source>
        <dbReference type="ARBA" id="ARBA00022898"/>
    </source>
</evidence>
<evidence type="ECO:0000256" key="7">
    <source>
        <dbReference type="PIRSR" id="PIRSR600183-50"/>
    </source>
</evidence>
<name>A0A2T2XBD7_9FIRM</name>
<feature type="binding site" evidence="5">
    <location>
        <position position="328"/>
    </location>
    <ligand>
        <name>substrate</name>
    </ligand>
</feature>
<dbReference type="InterPro" id="IPR000183">
    <property type="entry name" value="Orn/DAP/Arg_de-COase"/>
</dbReference>
<keyword evidence="5 8" id="KW-0457">Lysine biosynthesis</keyword>
<dbReference type="SUPFAM" id="SSF51419">
    <property type="entry name" value="PLP-binding barrel"/>
    <property type="match status" value="1"/>
</dbReference>
<dbReference type="PRINTS" id="PR01179">
    <property type="entry name" value="ODADCRBXLASE"/>
</dbReference>
<dbReference type="Gene3D" id="2.40.37.10">
    <property type="entry name" value="Lyase, Ornithine Decarboxylase, Chain A, domain 1"/>
    <property type="match status" value="1"/>
</dbReference>
<comment type="similarity">
    <text evidence="5">Belongs to the Orn/Lys/Arg decarboxylase class-II family. LysA subfamily.</text>
</comment>
<protein>
    <recommendedName>
        <fullName evidence="5 6">Diaminopimelate decarboxylase</fullName>
        <shortName evidence="5">DAP decarboxylase</shortName>
        <shortName evidence="5">DAPDC</shortName>
        <ecNumber evidence="5 6">4.1.1.20</ecNumber>
    </recommendedName>
</protein>
<dbReference type="FunFam" id="3.20.20.10:FF:000003">
    <property type="entry name" value="Diaminopimelate decarboxylase"/>
    <property type="match status" value="1"/>
</dbReference>
<comment type="pathway">
    <text evidence="5 8">Amino-acid biosynthesis; L-lysine biosynthesis via DAP pathway; L-lysine from DL-2,6-diaminopimelate: step 1/1.</text>
</comment>
<feature type="binding site" evidence="5">
    <location>
        <position position="332"/>
    </location>
    <ligand>
        <name>substrate</name>
    </ligand>
</feature>
<dbReference type="AlphaFoldDB" id="A0A2T2XBD7"/>
<feature type="binding site" evidence="5">
    <location>
        <position position="291"/>
    </location>
    <ligand>
        <name>substrate</name>
    </ligand>
</feature>
<dbReference type="GO" id="GO:0030170">
    <property type="term" value="F:pyridoxal phosphate binding"/>
    <property type="evidence" value="ECO:0007669"/>
    <property type="project" value="UniProtKB-UniRule"/>
</dbReference>
<dbReference type="UniPathway" id="UPA00034">
    <property type="reaction ID" value="UER00027"/>
</dbReference>
<evidence type="ECO:0000256" key="1">
    <source>
        <dbReference type="ARBA" id="ARBA00001933"/>
    </source>
</evidence>
<dbReference type="NCBIfam" id="TIGR01048">
    <property type="entry name" value="lysA"/>
    <property type="match status" value="1"/>
</dbReference>
<gene>
    <name evidence="5 10" type="primary">lysA</name>
    <name evidence="10" type="ORF">C7B43_00710</name>
</gene>
<feature type="domain" description="Orn/DAP/Arg decarboxylase 2 N-terminal" evidence="9">
    <location>
        <begin position="43"/>
        <end position="295"/>
    </location>
</feature>
<evidence type="ECO:0000259" key="9">
    <source>
        <dbReference type="Pfam" id="PF02784"/>
    </source>
</evidence>
<dbReference type="HAMAP" id="MF_02120">
    <property type="entry name" value="LysA"/>
    <property type="match status" value="1"/>
</dbReference>
<dbReference type="GO" id="GO:0009089">
    <property type="term" value="P:lysine biosynthetic process via diaminopimelate"/>
    <property type="evidence" value="ECO:0007669"/>
    <property type="project" value="UniProtKB-UniRule"/>
</dbReference>
<dbReference type="Gene3D" id="3.20.20.10">
    <property type="entry name" value="Alanine racemase"/>
    <property type="match status" value="1"/>
</dbReference>
<dbReference type="PRINTS" id="PR01181">
    <property type="entry name" value="DAPDCRBXLASE"/>
</dbReference>
<accession>A0A2T2XBD7</accession>
<feature type="active site" description="Proton donor" evidence="7">
    <location>
        <position position="358"/>
    </location>
</feature>
<evidence type="ECO:0000256" key="6">
    <source>
        <dbReference type="NCBIfam" id="TIGR01048"/>
    </source>
</evidence>
<proteinExistence type="inferred from homology"/>
<dbReference type="EMBL" id="PXYT01000001">
    <property type="protein sequence ID" value="PSR31778.1"/>
    <property type="molecule type" value="Genomic_DNA"/>
</dbReference>
<evidence type="ECO:0000256" key="8">
    <source>
        <dbReference type="RuleBase" id="RU003738"/>
    </source>
</evidence>
<comment type="catalytic activity">
    <reaction evidence="5 8">
        <text>meso-2,6-diaminopimelate + H(+) = L-lysine + CO2</text>
        <dbReference type="Rhea" id="RHEA:15101"/>
        <dbReference type="ChEBI" id="CHEBI:15378"/>
        <dbReference type="ChEBI" id="CHEBI:16526"/>
        <dbReference type="ChEBI" id="CHEBI:32551"/>
        <dbReference type="ChEBI" id="CHEBI:57791"/>
        <dbReference type="EC" id="4.1.1.20"/>
    </reaction>
</comment>
<evidence type="ECO:0000313" key="11">
    <source>
        <dbReference type="Proteomes" id="UP000242699"/>
    </source>
</evidence>
<dbReference type="Proteomes" id="UP000242699">
    <property type="component" value="Unassembled WGS sequence"/>
</dbReference>
<dbReference type="EC" id="4.1.1.20" evidence="5 6"/>
<dbReference type="InterPro" id="IPR029066">
    <property type="entry name" value="PLP-binding_barrel"/>
</dbReference>
<evidence type="ECO:0000256" key="4">
    <source>
        <dbReference type="ARBA" id="ARBA00023239"/>
    </source>
</evidence>
<dbReference type="InterPro" id="IPR009006">
    <property type="entry name" value="Ala_racemase/Decarboxylase_C"/>
</dbReference>
<comment type="caution">
    <text evidence="10">The sequence shown here is derived from an EMBL/GenBank/DDBJ whole genome shotgun (WGS) entry which is preliminary data.</text>
</comment>
<dbReference type="PANTHER" id="PTHR43727">
    <property type="entry name" value="DIAMINOPIMELATE DECARBOXYLASE"/>
    <property type="match status" value="1"/>
</dbReference>
<keyword evidence="5" id="KW-0028">Amino-acid biosynthesis</keyword>
<comment type="function">
    <text evidence="5">Specifically catalyzes the decarboxylation of meso-diaminopimelate (meso-DAP) to L-lysine.</text>
</comment>
<dbReference type="PROSITE" id="PS00878">
    <property type="entry name" value="ODR_DC_2_1"/>
    <property type="match status" value="1"/>
</dbReference>
<feature type="binding site" evidence="5">
    <location>
        <position position="387"/>
    </location>
    <ligand>
        <name>substrate</name>
    </ligand>
</feature>
<dbReference type="GO" id="GO:0008836">
    <property type="term" value="F:diaminopimelate decarboxylase activity"/>
    <property type="evidence" value="ECO:0007669"/>
    <property type="project" value="UniProtKB-UniRule"/>
</dbReference>
<dbReference type="InterPro" id="IPR022657">
    <property type="entry name" value="De-COase2_CS"/>
</dbReference>
<comment type="cofactor">
    <cofactor evidence="1 5 7 8">
        <name>pyridoxal 5'-phosphate</name>
        <dbReference type="ChEBI" id="CHEBI:597326"/>
    </cofactor>
</comment>
<dbReference type="InterPro" id="IPR022644">
    <property type="entry name" value="De-COase2_N"/>
</dbReference>
<feature type="binding site" evidence="5">
    <location>
        <position position="387"/>
    </location>
    <ligand>
        <name>pyridoxal 5'-phosphate</name>
        <dbReference type="ChEBI" id="CHEBI:597326"/>
    </ligand>
</feature>
<feature type="modified residue" description="N6-(pyridoxal phosphate)lysine" evidence="5 7">
    <location>
        <position position="65"/>
    </location>
</feature>
<comment type="subunit">
    <text evidence="5">Homodimer.</text>
</comment>
<sequence length="434" mass="48133">MFPITYRMDEHHHIFIGGMSVRDLAECYGTPLYVLDYATMLGRIRQFQGALDEMMPPGHAFYAGKAFLCTAMAGFLNDQGWGLDVVSGGELYTALQAGFDMTKIVFHGNVKTQEEIEAALRYGVGYVVADSLDELVLLNETARRLDKEAPVLLRLTPGIEAHTHAFIQTGQFDSKFGFAMKDGIHEEAVDAALSYSHIKLKGFHAHIGSQIFDEDPFVHNAERLMSFFGTLWEKRGFWPEVLDIGGGFGVQYTPLDDPPDVTRVLMRVNRTVQAMTPRACQVPLVFIEPGRAIVAEAGVTIYRVHATKTVPGGKHYVAVDGGMGDNIRPALYQAAYSAQVDGKPPEEMIRYTIAGRYCESGDILIRDVSLSPVEVGDYLVVFGTGAYNYAMSSNYNRVPRPAVVVVSQGRSTPWVKRETYQDLLTQDLPWKGLE</sequence>
<evidence type="ECO:0000256" key="5">
    <source>
        <dbReference type="HAMAP-Rule" id="MF_02120"/>
    </source>
</evidence>
<keyword evidence="3 5" id="KW-0663">Pyridoxal phosphate</keyword>
<evidence type="ECO:0000256" key="2">
    <source>
        <dbReference type="ARBA" id="ARBA00022793"/>
    </source>
</evidence>
<feature type="binding site" evidence="5">
    <location>
        <begin position="288"/>
        <end position="291"/>
    </location>
    <ligand>
        <name>pyridoxal 5'-phosphate</name>
        <dbReference type="ChEBI" id="CHEBI:597326"/>
    </ligand>
</feature>